<sequence length="184" mass="20036">MRGSTRAVLPLPLTLRINCHAIFGSEEGFRSSRTRRHSFICATWPIFFYPSAESVIPLPVSGRIGLQVFAPRLLSLSDCLGDGCPYGRILADNTSRYSASCDVGQRLGKYFIQFADGYTIGKHLAQSIVECIAVYTPVCFAEIPFGLVVPASCMCTTVDGDEGRQVIGANVVEYLPCSGLCEIR</sequence>
<dbReference type="EMBL" id="BLXT01000977">
    <property type="protein sequence ID" value="GFN82321.1"/>
    <property type="molecule type" value="Genomic_DNA"/>
</dbReference>
<dbReference type="Proteomes" id="UP000735302">
    <property type="component" value="Unassembled WGS sequence"/>
</dbReference>
<comment type="caution">
    <text evidence="1">The sequence shown here is derived from an EMBL/GenBank/DDBJ whole genome shotgun (WGS) entry which is preliminary data.</text>
</comment>
<dbReference type="AlphaFoldDB" id="A0AAV3YHJ9"/>
<gene>
    <name evidence="1" type="ORF">PoB_000882700</name>
</gene>
<reference evidence="1 2" key="1">
    <citation type="journal article" date="2021" name="Elife">
        <title>Chloroplast acquisition without the gene transfer in kleptoplastic sea slugs, Plakobranchus ocellatus.</title>
        <authorList>
            <person name="Maeda T."/>
            <person name="Takahashi S."/>
            <person name="Yoshida T."/>
            <person name="Shimamura S."/>
            <person name="Takaki Y."/>
            <person name="Nagai Y."/>
            <person name="Toyoda A."/>
            <person name="Suzuki Y."/>
            <person name="Arimoto A."/>
            <person name="Ishii H."/>
            <person name="Satoh N."/>
            <person name="Nishiyama T."/>
            <person name="Hasebe M."/>
            <person name="Maruyama T."/>
            <person name="Minagawa J."/>
            <person name="Obokata J."/>
            <person name="Shigenobu S."/>
        </authorList>
    </citation>
    <scope>NUCLEOTIDE SEQUENCE [LARGE SCALE GENOMIC DNA]</scope>
</reference>
<evidence type="ECO:0000313" key="2">
    <source>
        <dbReference type="Proteomes" id="UP000735302"/>
    </source>
</evidence>
<accession>A0AAV3YHJ9</accession>
<proteinExistence type="predicted"/>
<evidence type="ECO:0000313" key="1">
    <source>
        <dbReference type="EMBL" id="GFN82321.1"/>
    </source>
</evidence>
<name>A0AAV3YHJ9_9GAST</name>
<keyword evidence="2" id="KW-1185">Reference proteome</keyword>
<organism evidence="1 2">
    <name type="scientific">Plakobranchus ocellatus</name>
    <dbReference type="NCBI Taxonomy" id="259542"/>
    <lineage>
        <taxon>Eukaryota</taxon>
        <taxon>Metazoa</taxon>
        <taxon>Spiralia</taxon>
        <taxon>Lophotrochozoa</taxon>
        <taxon>Mollusca</taxon>
        <taxon>Gastropoda</taxon>
        <taxon>Heterobranchia</taxon>
        <taxon>Euthyneura</taxon>
        <taxon>Panpulmonata</taxon>
        <taxon>Sacoglossa</taxon>
        <taxon>Placobranchoidea</taxon>
        <taxon>Plakobranchidae</taxon>
        <taxon>Plakobranchus</taxon>
    </lineage>
</organism>
<protein>
    <submittedName>
        <fullName evidence="1">Uncharacterized protein</fullName>
    </submittedName>
</protein>